<evidence type="ECO:0000313" key="9">
    <source>
        <dbReference type="Proteomes" id="UP001558713"/>
    </source>
</evidence>
<name>A0ABD1BHL2_CARAN</name>
<dbReference type="SMART" id="SM01019">
    <property type="entry name" value="B3"/>
    <property type="match status" value="1"/>
</dbReference>
<dbReference type="Proteomes" id="UP001558713">
    <property type="component" value="Unassembled WGS sequence"/>
</dbReference>
<keyword evidence="3" id="KW-0238">DNA-binding</keyword>
<evidence type="ECO:0000256" key="3">
    <source>
        <dbReference type="ARBA" id="ARBA00023125"/>
    </source>
</evidence>
<gene>
    <name evidence="8" type="ORF">V5N11_024408</name>
</gene>
<proteinExistence type="predicted"/>
<evidence type="ECO:0000313" key="8">
    <source>
        <dbReference type="EMBL" id="KAL1215880.1"/>
    </source>
</evidence>
<evidence type="ECO:0000256" key="4">
    <source>
        <dbReference type="ARBA" id="ARBA00023163"/>
    </source>
</evidence>
<protein>
    <submittedName>
        <fullName evidence="8">B3 domain-containing protein REM16</fullName>
    </submittedName>
</protein>
<dbReference type="PANTHER" id="PTHR31920:SF135">
    <property type="entry name" value="B3 DOMAIN-CONTAINING PROTEIN OS03G0621600-RELATED"/>
    <property type="match status" value="1"/>
</dbReference>
<keyword evidence="5" id="KW-0539">Nucleus</keyword>
<keyword evidence="2" id="KW-0805">Transcription regulation</keyword>
<dbReference type="Pfam" id="PF02362">
    <property type="entry name" value="B3"/>
    <property type="match status" value="1"/>
</dbReference>
<dbReference type="InterPro" id="IPR050655">
    <property type="entry name" value="Plant_B3_domain"/>
</dbReference>
<keyword evidence="9" id="KW-1185">Reference proteome</keyword>
<comment type="caution">
    <text evidence="8">The sequence shown here is derived from an EMBL/GenBank/DDBJ whole genome shotgun (WGS) entry which is preliminary data.</text>
</comment>
<dbReference type="GO" id="GO:0005634">
    <property type="term" value="C:nucleus"/>
    <property type="evidence" value="ECO:0007669"/>
    <property type="project" value="UniProtKB-SubCell"/>
</dbReference>
<keyword evidence="4" id="KW-0804">Transcription</keyword>
<evidence type="ECO:0000259" key="7">
    <source>
        <dbReference type="PROSITE" id="PS50863"/>
    </source>
</evidence>
<accession>A0ABD1BHL2</accession>
<organism evidence="8 9">
    <name type="scientific">Cardamine amara subsp. amara</name>
    <dbReference type="NCBI Taxonomy" id="228776"/>
    <lineage>
        <taxon>Eukaryota</taxon>
        <taxon>Viridiplantae</taxon>
        <taxon>Streptophyta</taxon>
        <taxon>Embryophyta</taxon>
        <taxon>Tracheophyta</taxon>
        <taxon>Spermatophyta</taxon>
        <taxon>Magnoliopsida</taxon>
        <taxon>eudicotyledons</taxon>
        <taxon>Gunneridae</taxon>
        <taxon>Pentapetalae</taxon>
        <taxon>rosids</taxon>
        <taxon>malvids</taxon>
        <taxon>Brassicales</taxon>
        <taxon>Brassicaceae</taxon>
        <taxon>Cardamineae</taxon>
        <taxon>Cardamine</taxon>
    </lineage>
</organism>
<evidence type="ECO:0000256" key="2">
    <source>
        <dbReference type="ARBA" id="ARBA00023015"/>
    </source>
</evidence>
<feature type="region of interest" description="Disordered" evidence="6">
    <location>
        <begin position="197"/>
        <end position="225"/>
    </location>
</feature>
<dbReference type="InterPro" id="IPR003340">
    <property type="entry name" value="B3_DNA-bd"/>
</dbReference>
<dbReference type="InterPro" id="IPR015300">
    <property type="entry name" value="DNA-bd_pseudobarrel_sf"/>
</dbReference>
<evidence type="ECO:0000256" key="6">
    <source>
        <dbReference type="SAM" id="MobiDB-lite"/>
    </source>
</evidence>
<dbReference type="EMBL" id="JBANAX010000284">
    <property type="protein sequence ID" value="KAL1215880.1"/>
    <property type="molecule type" value="Genomic_DNA"/>
</dbReference>
<comment type="subcellular location">
    <subcellularLocation>
        <location evidence="1">Nucleus</location>
    </subcellularLocation>
</comment>
<evidence type="ECO:0000256" key="1">
    <source>
        <dbReference type="ARBA" id="ARBA00004123"/>
    </source>
</evidence>
<dbReference type="SUPFAM" id="SSF101936">
    <property type="entry name" value="DNA-binding pseudobarrel domain"/>
    <property type="match status" value="1"/>
</dbReference>
<dbReference type="PANTHER" id="PTHR31920">
    <property type="entry name" value="B3 DOMAIN-CONTAINING"/>
    <property type="match status" value="1"/>
</dbReference>
<dbReference type="GO" id="GO:0003677">
    <property type="term" value="F:DNA binding"/>
    <property type="evidence" value="ECO:0007669"/>
    <property type="project" value="UniProtKB-KW"/>
</dbReference>
<dbReference type="PROSITE" id="PS50863">
    <property type="entry name" value="B3"/>
    <property type="match status" value="1"/>
</dbReference>
<sequence>MEENCEDCMKWEEELYWTHFQTLHFSQLLLPGFHNRLAIPQKFSTHCKRKLPQTVTLKSPSGATYSVRVEEDDEKTLAFCCGWDKFAKDHSLVENDLLVFKFHGVSEFEVLVFDGQTLCEKPTSYFVRKCGHAEKTKGTVFTATSSRSPKRLINPVEVETTLNQQPVISPLGYELDDLIDIDIDIDTMLTPHLVESQTGYDQEEHNKSDIDTASGQLPHKSELTL</sequence>
<evidence type="ECO:0000256" key="5">
    <source>
        <dbReference type="ARBA" id="ARBA00023242"/>
    </source>
</evidence>
<dbReference type="Gene3D" id="2.40.330.10">
    <property type="entry name" value="DNA-binding pseudobarrel domain"/>
    <property type="match status" value="1"/>
</dbReference>
<dbReference type="AlphaFoldDB" id="A0ABD1BHL2"/>
<feature type="domain" description="TF-B3" evidence="7">
    <location>
        <begin position="22"/>
        <end position="116"/>
    </location>
</feature>
<dbReference type="CDD" id="cd10017">
    <property type="entry name" value="B3_DNA"/>
    <property type="match status" value="1"/>
</dbReference>
<reference evidence="8 9" key="1">
    <citation type="submission" date="2024-04" db="EMBL/GenBank/DDBJ databases">
        <title>Genome assembly C_amara_ONT_v2.</title>
        <authorList>
            <person name="Yant L."/>
            <person name="Moore C."/>
            <person name="Slenker M."/>
        </authorList>
    </citation>
    <scope>NUCLEOTIDE SEQUENCE [LARGE SCALE GENOMIC DNA]</scope>
    <source>
        <tissue evidence="8">Leaf</tissue>
    </source>
</reference>